<dbReference type="RefSeq" id="YP_007007474.1">
    <property type="nucleotide sequence ID" value="NC_019526.1"/>
</dbReference>
<protein>
    <submittedName>
        <fullName evidence="1">Uncharacterized protein</fullName>
    </submittedName>
</protein>
<dbReference type="EMBL" id="JQ513383">
    <property type="protein sequence ID" value="AFA44592.1"/>
    <property type="molecule type" value="Genomic_DNA"/>
</dbReference>
<evidence type="ECO:0000313" key="1">
    <source>
        <dbReference type="EMBL" id="AFA44592.1"/>
    </source>
</evidence>
<name>H6X4C6_9CAUD</name>
<dbReference type="OrthoDB" id="40827at10239"/>
<dbReference type="GeneID" id="14012907"/>
<reference evidence="1 2" key="1">
    <citation type="journal article" date="2012" name="J. Virol.">
        <title>Genome of Klebsiella sp.-Infecting Bacteriophage vB_KleM_RaK2.</title>
        <authorList>
            <person name="Simoliunas E."/>
            <person name="Kaliniene L."/>
            <person name="Truncaite L."/>
            <person name="Klausa V."/>
            <person name="Zajanckauskaite A."/>
            <person name="Meskys R."/>
        </authorList>
    </citation>
    <scope>NUCLEOTIDE SEQUENCE [LARGE SCALE GENOMIC DNA]</scope>
</reference>
<proteinExistence type="predicted"/>
<dbReference type="Proteomes" id="UP000007524">
    <property type="component" value="Segment"/>
</dbReference>
<dbReference type="KEGG" id="vg:14012907"/>
<organism evidence="1 2">
    <name type="scientific">Klebsiella phage vB_KleM_RaK2</name>
    <dbReference type="NCBI Taxonomy" id="1147094"/>
    <lineage>
        <taxon>Viruses</taxon>
        <taxon>Duplodnaviria</taxon>
        <taxon>Heunggongvirae</taxon>
        <taxon>Uroviricota</taxon>
        <taxon>Caudoviricetes</taxon>
        <taxon>Alcyoneusvirus</taxon>
        <taxon>Alcyoneusvirus RaK2</taxon>
    </lineage>
</organism>
<keyword evidence="2" id="KW-1185">Reference proteome</keyword>
<sequence length="68" mass="8122">MTILFSTKDPVGDSSNVVSNFYNHVRRKTHHGSWGADKHARKLFPRGKAYDRLFELQLDCWKNRYDYF</sequence>
<gene>
    <name evidence="1" type="ORF">RaK2_00319</name>
</gene>
<evidence type="ECO:0000313" key="2">
    <source>
        <dbReference type="Proteomes" id="UP000007524"/>
    </source>
</evidence>
<accession>H6X4C6</accession>